<proteinExistence type="predicted"/>
<dbReference type="AlphaFoldDB" id="A0A3B4ZM58"/>
<comment type="caution">
    <text evidence="10">Lacks conserved residue(s) required for the propagation of feature annotation.</text>
</comment>
<keyword evidence="7 10" id="KW-1015">Disulfide bond</keyword>
<dbReference type="InterPro" id="IPR051221">
    <property type="entry name" value="LDLR-related"/>
</dbReference>
<dbReference type="GO" id="GO:0012505">
    <property type="term" value="C:endomembrane system"/>
    <property type="evidence" value="ECO:0007669"/>
    <property type="project" value="UniProtKB-SubCell"/>
</dbReference>
<dbReference type="SMART" id="SM00192">
    <property type="entry name" value="LDLa"/>
    <property type="match status" value="2"/>
</dbReference>
<dbReference type="Gene3D" id="4.10.400.10">
    <property type="entry name" value="Low-density Lipoprotein Receptor"/>
    <property type="match status" value="2"/>
</dbReference>
<dbReference type="FunFam" id="4.10.400.10:FF:000045">
    <property type="entry name" value="Low-density lipoprotein receptor-related protein 2"/>
    <property type="match status" value="1"/>
</dbReference>
<dbReference type="PRINTS" id="PR00261">
    <property type="entry name" value="LDLRECEPTOR"/>
</dbReference>
<evidence type="ECO:0000313" key="11">
    <source>
        <dbReference type="Ensembl" id="ENSSPAP00000007384.1"/>
    </source>
</evidence>
<sequence>MPFLLLSLPSNVSSACRSYEFSCATGGQCVPQAWRCDGETDCMDGSDEQQCAAPCGPGQVPCLSGDQCVDYQHLCDGTPHCRDASDESIDNCGMFIYIQM</sequence>
<keyword evidence="5" id="KW-1133">Transmembrane helix</keyword>
<evidence type="ECO:0000256" key="7">
    <source>
        <dbReference type="ARBA" id="ARBA00023157"/>
    </source>
</evidence>
<evidence type="ECO:0000256" key="2">
    <source>
        <dbReference type="ARBA" id="ARBA00004308"/>
    </source>
</evidence>
<feature type="disulfide bond" evidence="10">
    <location>
        <begin position="36"/>
        <end position="51"/>
    </location>
</feature>
<dbReference type="InterPro" id="IPR023415">
    <property type="entry name" value="LDLR_class-A_CS"/>
</dbReference>
<keyword evidence="4" id="KW-0677">Repeat</keyword>
<comment type="subcellular location">
    <subcellularLocation>
        <location evidence="2">Endomembrane system</location>
    </subcellularLocation>
    <subcellularLocation>
        <location evidence="1">Membrane</location>
        <topology evidence="1">Single-pass membrane protein</topology>
    </subcellularLocation>
</comment>
<evidence type="ECO:0000256" key="5">
    <source>
        <dbReference type="ARBA" id="ARBA00022989"/>
    </source>
</evidence>
<accession>A0A3B4ZM58</accession>
<dbReference type="PROSITE" id="PS50068">
    <property type="entry name" value="LDLRA_2"/>
    <property type="match status" value="2"/>
</dbReference>
<dbReference type="PANTHER" id="PTHR22722">
    <property type="entry name" value="LOW-DENSITY LIPOPROTEIN RECEPTOR-RELATED PROTEIN 2-RELATED"/>
    <property type="match status" value="1"/>
</dbReference>
<keyword evidence="3" id="KW-0812">Transmembrane</keyword>
<dbReference type="SUPFAM" id="SSF57424">
    <property type="entry name" value="LDL receptor-like module"/>
    <property type="match status" value="2"/>
</dbReference>
<dbReference type="GeneTree" id="ENSGT00940000178917"/>
<protein>
    <submittedName>
        <fullName evidence="11">Uncharacterized protein</fullName>
    </submittedName>
</protein>
<dbReference type="Pfam" id="PF00057">
    <property type="entry name" value="Ldl_recept_a"/>
    <property type="match status" value="2"/>
</dbReference>
<reference evidence="11" key="1">
    <citation type="submission" date="2023-09" db="UniProtKB">
        <authorList>
            <consortium name="Ensembl"/>
        </authorList>
    </citation>
    <scope>IDENTIFICATION</scope>
</reference>
<organism evidence="11">
    <name type="scientific">Stegastes partitus</name>
    <name type="common">bicolor damselfish</name>
    <dbReference type="NCBI Taxonomy" id="144197"/>
    <lineage>
        <taxon>Eukaryota</taxon>
        <taxon>Metazoa</taxon>
        <taxon>Chordata</taxon>
        <taxon>Craniata</taxon>
        <taxon>Vertebrata</taxon>
        <taxon>Euteleostomi</taxon>
        <taxon>Actinopterygii</taxon>
        <taxon>Neopterygii</taxon>
        <taxon>Teleostei</taxon>
        <taxon>Neoteleostei</taxon>
        <taxon>Acanthomorphata</taxon>
        <taxon>Ovalentaria</taxon>
        <taxon>Pomacentridae</taxon>
        <taxon>Stegastes</taxon>
    </lineage>
</organism>
<dbReference type="Ensembl" id="ENSSPAT00000007525.1">
    <property type="protein sequence ID" value="ENSSPAP00000007384.1"/>
    <property type="gene ID" value="ENSSPAG00000005650.1"/>
</dbReference>
<dbReference type="GO" id="GO:0043235">
    <property type="term" value="C:receptor complex"/>
    <property type="evidence" value="ECO:0007669"/>
    <property type="project" value="TreeGrafter"/>
</dbReference>
<keyword evidence="9" id="KW-0325">Glycoprotein</keyword>
<dbReference type="CDD" id="cd00112">
    <property type="entry name" value="LDLa"/>
    <property type="match status" value="2"/>
</dbReference>
<evidence type="ECO:0000256" key="1">
    <source>
        <dbReference type="ARBA" id="ARBA00004167"/>
    </source>
</evidence>
<evidence type="ECO:0000256" key="9">
    <source>
        <dbReference type="ARBA" id="ARBA00023180"/>
    </source>
</evidence>
<evidence type="ECO:0000256" key="6">
    <source>
        <dbReference type="ARBA" id="ARBA00023136"/>
    </source>
</evidence>
<evidence type="ECO:0000256" key="3">
    <source>
        <dbReference type="ARBA" id="ARBA00022692"/>
    </source>
</evidence>
<name>A0A3B4ZM58_9TELE</name>
<dbReference type="STRING" id="144197.ENSSPAP00000007384"/>
<dbReference type="InterPro" id="IPR002172">
    <property type="entry name" value="LDrepeatLR_classA_rpt"/>
</dbReference>
<evidence type="ECO:0000256" key="8">
    <source>
        <dbReference type="ARBA" id="ARBA00023170"/>
    </source>
</evidence>
<keyword evidence="8" id="KW-0675">Receptor</keyword>
<evidence type="ECO:0000256" key="4">
    <source>
        <dbReference type="ARBA" id="ARBA00022737"/>
    </source>
</evidence>
<evidence type="ECO:0000256" key="10">
    <source>
        <dbReference type="PROSITE-ProRule" id="PRU00124"/>
    </source>
</evidence>
<dbReference type="InterPro" id="IPR036055">
    <property type="entry name" value="LDL_receptor-like_sf"/>
</dbReference>
<keyword evidence="6" id="KW-0472">Membrane</keyword>
<dbReference type="PROSITE" id="PS01209">
    <property type="entry name" value="LDLRA_1"/>
    <property type="match status" value="2"/>
</dbReference>
<dbReference type="GO" id="GO:0005886">
    <property type="term" value="C:plasma membrane"/>
    <property type="evidence" value="ECO:0007669"/>
    <property type="project" value="TreeGrafter"/>
</dbReference>